<sequence length="394" mass="42136">MKSDGLIGFAFDSLSDGVSSLLTSLKTQGKIKNRQFAIYLSEVNSYSDLPNLGSSNLMIDGYNLTAYSSENSFTYVSLANSDGYWEIPCDAAYFDGKTYTGSPTAIIDTGTSVIIGPKNDVNNILLGLYNNHGCKLDSSSELYCSCTGTYPNMTFQFSGHNFTLQPSDYFEVYEGYCFPALYYSSQLSTWLLGDSFIRRFYINFDIDGMRMGFAQVGISTSESASSSTGSTTSGSSESGGSSSSANSTSSSSGSSNNSTSTSSNSTSTSSSGSGTSSNSTSTSTSSSNSSSSSSSSSSSLNGSSSSSESFETWKIVLIVVLPTAFFIIVFVISAVIIAKIIKKRKQKGSEIKLSGNIEVKVEDAKIENKDISKKHTMEKYEEDVVRQELNRNHG</sequence>
<keyword evidence="8" id="KW-0812">Transmembrane</keyword>
<dbReference type="GO" id="GO:0006508">
    <property type="term" value="P:proteolysis"/>
    <property type="evidence" value="ECO:0007669"/>
    <property type="project" value="UniProtKB-KW"/>
</dbReference>
<dbReference type="GO" id="GO:0004190">
    <property type="term" value="F:aspartic-type endopeptidase activity"/>
    <property type="evidence" value="ECO:0007669"/>
    <property type="project" value="UniProtKB-KW"/>
</dbReference>
<comment type="similarity">
    <text evidence="1 6">Belongs to the peptidase A1 family.</text>
</comment>
<protein>
    <recommendedName>
        <fullName evidence="9">Peptidase A1 domain-containing protein</fullName>
    </recommendedName>
</protein>
<dbReference type="PROSITE" id="PS51767">
    <property type="entry name" value="PEPTIDASE_A1"/>
    <property type="match status" value="1"/>
</dbReference>
<dbReference type="InterPro" id="IPR034164">
    <property type="entry name" value="Pepsin-like_dom"/>
</dbReference>
<feature type="disulfide bond" evidence="5">
    <location>
        <begin position="144"/>
        <end position="177"/>
    </location>
</feature>
<keyword evidence="3 6" id="KW-0064">Aspartyl protease</keyword>
<evidence type="ECO:0000256" key="5">
    <source>
        <dbReference type="PIRSR" id="PIRSR601461-2"/>
    </source>
</evidence>
<dbReference type="Pfam" id="PF00026">
    <property type="entry name" value="Asp"/>
    <property type="match status" value="1"/>
</dbReference>
<evidence type="ECO:0000313" key="10">
    <source>
        <dbReference type="EMBL" id="CAG9335577.1"/>
    </source>
</evidence>
<evidence type="ECO:0000256" key="8">
    <source>
        <dbReference type="SAM" id="Phobius"/>
    </source>
</evidence>
<keyword evidence="11" id="KW-1185">Reference proteome</keyword>
<evidence type="ECO:0000259" key="9">
    <source>
        <dbReference type="PROSITE" id="PS51767"/>
    </source>
</evidence>
<feature type="region of interest" description="Disordered" evidence="7">
    <location>
        <begin position="221"/>
        <end position="306"/>
    </location>
</feature>
<dbReference type="AlphaFoldDB" id="A0AAU9KE85"/>
<dbReference type="Proteomes" id="UP001162131">
    <property type="component" value="Unassembled WGS sequence"/>
</dbReference>
<evidence type="ECO:0000256" key="7">
    <source>
        <dbReference type="SAM" id="MobiDB-lite"/>
    </source>
</evidence>
<dbReference type="InterPro" id="IPR033121">
    <property type="entry name" value="PEPTIDASE_A1"/>
</dbReference>
<dbReference type="CDD" id="cd05471">
    <property type="entry name" value="pepsin_like"/>
    <property type="match status" value="1"/>
</dbReference>
<feature type="transmembrane region" description="Helical" evidence="8">
    <location>
        <begin position="315"/>
        <end position="338"/>
    </location>
</feature>
<dbReference type="InterPro" id="IPR001969">
    <property type="entry name" value="Aspartic_peptidase_AS"/>
</dbReference>
<dbReference type="SUPFAM" id="SSF50630">
    <property type="entry name" value="Acid proteases"/>
    <property type="match status" value="1"/>
</dbReference>
<evidence type="ECO:0000256" key="3">
    <source>
        <dbReference type="ARBA" id="ARBA00022750"/>
    </source>
</evidence>
<dbReference type="PROSITE" id="PS00141">
    <property type="entry name" value="ASP_PROTEASE"/>
    <property type="match status" value="1"/>
</dbReference>
<dbReference type="InterPro" id="IPR021109">
    <property type="entry name" value="Peptidase_aspartic_dom_sf"/>
</dbReference>
<keyword evidence="2 6" id="KW-0645">Protease</keyword>
<feature type="domain" description="Peptidase A1" evidence="9">
    <location>
        <begin position="1"/>
        <end position="214"/>
    </location>
</feature>
<evidence type="ECO:0000256" key="4">
    <source>
        <dbReference type="ARBA" id="ARBA00022801"/>
    </source>
</evidence>
<evidence type="ECO:0000256" key="2">
    <source>
        <dbReference type="ARBA" id="ARBA00022670"/>
    </source>
</evidence>
<dbReference type="PANTHER" id="PTHR47966">
    <property type="entry name" value="BETA-SITE APP-CLEAVING ENZYME, ISOFORM A-RELATED"/>
    <property type="match status" value="1"/>
</dbReference>
<dbReference type="InterPro" id="IPR001461">
    <property type="entry name" value="Aspartic_peptidase_A1"/>
</dbReference>
<gene>
    <name evidence="10" type="ORF">BSTOLATCC_MIC64043</name>
</gene>
<keyword evidence="5" id="KW-1015">Disulfide bond</keyword>
<dbReference type="PANTHER" id="PTHR47966:SF51">
    <property type="entry name" value="BETA-SITE APP-CLEAVING ENZYME, ISOFORM A-RELATED"/>
    <property type="match status" value="1"/>
</dbReference>
<accession>A0AAU9KE85</accession>
<evidence type="ECO:0000256" key="6">
    <source>
        <dbReference type="RuleBase" id="RU000454"/>
    </source>
</evidence>
<proteinExistence type="inferred from homology"/>
<evidence type="ECO:0000313" key="11">
    <source>
        <dbReference type="Proteomes" id="UP001162131"/>
    </source>
</evidence>
<dbReference type="PRINTS" id="PR00792">
    <property type="entry name" value="PEPSIN"/>
</dbReference>
<keyword evidence="8" id="KW-1133">Transmembrane helix</keyword>
<evidence type="ECO:0000256" key="1">
    <source>
        <dbReference type="ARBA" id="ARBA00007447"/>
    </source>
</evidence>
<dbReference type="Gene3D" id="2.40.70.10">
    <property type="entry name" value="Acid Proteases"/>
    <property type="match status" value="1"/>
</dbReference>
<dbReference type="EMBL" id="CAJZBQ010000062">
    <property type="protein sequence ID" value="CAG9335577.1"/>
    <property type="molecule type" value="Genomic_DNA"/>
</dbReference>
<reference evidence="10" key="1">
    <citation type="submission" date="2021-09" db="EMBL/GenBank/DDBJ databases">
        <authorList>
            <consortium name="AG Swart"/>
            <person name="Singh M."/>
            <person name="Singh A."/>
            <person name="Seah K."/>
            <person name="Emmerich C."/>
        </authorList>
    </citation>
    <scope>NUCLEOTIDE SEQUENCE</scope>
    <source>
        <strain evidence="10">ATCC30299</strain>
    </source>
</reference>
<comment type="caution">
    <text evidence="10">The sequence shown here is derived from an EMBL/GenBank/DDBJ whole genome shotgun (WGS) entry which is preliminary data.</text>
</comment>
<keyword evidence="4 6" id="KW-0378">Hydrolase</keyword>
<name>A0AAU9KE85_9CILI</name>
<keyword evidence="8" id="KW-0472">Membrane</keyword>
<organism evidence="10 11">
    <name type="scientific">Blepharisma stoltei</name>
    <dbReference type="NCBI Taxonomy" id="1481888"/>
    <lineage>
        <taxon>Eukaryota</taxon>
        <taxon>Sar</taxon>
        <taxon>Alveolata</taxon>
        <taxon>Ciliophora</taxon>
        <taxon>Postciliodesmatophora</taxon>
        <taxon>Heterotrichea</taxon>
        <taxon>Heterotrichida</taxon>
        <taxon>Blepharismidae</taxon>
        <taxon>Blepharisma</taxon>
    </lineage>
</organism>